<proteinExistence type="predicted"/>
<gene>
    <name evidence="2" type="ORF">DFJ75_4291</name>
</gene>
<evidence type="ECO:0000256" key="1">
    <source>
        <dbReference type="SAM" id="MobiDB-lite"/>
    </source>
</evidence>
<reference evidence="2 3" key="1">
    <citation type="submission" date="2018-10" db="EMBL/GenBank/DDBJ databases">
        <title>Sequencing the genomes of 1000 actinobacteria strains.</title>
        <authorList>
            <person name="Klenk H.-P."/>
        </authorList>
    </citation>
    <scope>NUCLEOTIDE SEQUENCE [LARGE SCALE GENOMIC DNA]</scope>
    <source>
        <strain evidence="2 3">DSM 44343</strain>
    </source>
</reference>
<dbReference type="AlphaFoldDB" id="A0A495K7X8"/>
<organism evidence="2 3">
    <name type="scientific">Williamsia marianensis</name>
    <dbReference type="NCBI Taxonomy" id="85044"/>
    <lineage>
        <taxon>Bacteria</taxon>
        <taxon>Bacillati</taxon>
        <taxon>Actinomycetota</taxon>
        <taxon>Actinomycetes</taxon>
        <taxon>Mycobacteriales</taxon>
        <taxon>Nocardiaceae</taxon>
        <taxon>Williamsia</taxon>
    </lineage>
</organism>
<accession>A0A495K7X8</accession>
<comment type="caution">
    <text evidence="2">The sequence shown here is derived from an EMBL/GenBank/DDBJ whole genome shotgun (WGS) entry which is preliminary data.</text>
</comment>
<dbReference type="Proteomes" id="UP000274762">
    <property type="component" value="Unassembled WGS sequence"/>
</dbReference>
<sequence length="66" mass="6883">MAMRPGRLTRRPVIGHPVVRSTIRDDAASVIAGAVHRRGPGGSESASPALPADLAHDSSDGDDLER</sequence>
<feature type="region of interest" description="Disordered" evidence="1">
    <location>
        <begin position="32"/>
        <end position="66"/>
    </location>
</feature>
<evidence type="ECO:0000313" key="3">
    <source>
        <dbReference type="Proteomes" id="UP000274762"/>
    </source>
</evidence>
<evidence type="ECO:0000313" key="2">
    <source>
        <dbReference type="EMBL" id="RKR97420.1"/>
    </source>
</evidence>
<dbReference type="EMBL" id="RBKV01000001">
    <property type="protein sequence ID" value="RKR97420.1"/>
    <property type="molecule type" value="Genomic_DNA"/>
</dbReference>
<protein>
    <submittedName>
        <fullName evidence="2">Uncharacterized protein</fullName>
    </submittedName>
</protein>
<dbReference type="RefSeq" id="WP_062794979.1">
    <property type="nucleotide sequence ID" value="NZ_CBCRXS010000007.1"/>
</dbReference>
<name>A0A495K7X8_WILMA</name>